<protein>
    <submittedName>
        <fullName evidence="2">Helix-turn-helix domain-containing protein</fullName>
    </submittedName>
</protein>
<proteinExistence type="predicted"/>
<evidence type="ECO:0000259" key="1">
    <source>
        <dbReference type="Pfam" id="PF07022"/>
    </source>
</evidence>
<dbReference type="Proteomes" id="UP000777002">
    <property type="component" value="Unassembled WGS sequence"/>
</dbReference>
<feature type="domain" description="Bacteriophage CI repressor N-terminal" evidence="1">
    <location>
        <begin position="29"/>
        <end position="77"/>
    </location>
</feature>
<dbReference type="InterPro" id="IPR010982">
    <property type="entry name" value="Lambda_DNA-bd_dom_sf"/>
</dbReference>
<organism evidence="2 3">
    <name type="scientific">Parasutterella secunda</name>
    <dbReference type="NCBI Taxonomy" id="626947"/>
    <lineage>
        <taxon>Bacteria</taxon>
        <taxon>Pseudomonadati</taxon>
        <taxon>Pseudomonadota</taxon>
        <taxon>Betaproteobacteria</taxon>
        <taxon>Burkholderiales</taxon>
        <taxon>Sutterellaceae</taxon>
        <taxon>Parasutterella</taxon>
    </lineage>
</organism>
<evidence type="ECO:0000313" key="2">
    <source>
        <dbReference type="EMBL" id="MBM6928609.1"/>
    </source>
</evidence>
<reference evidence="2 3" key="1">
    <citation type="journal article" date="2021" name="Sci. Rep.">
        <title>The distribution of antibiotic resistance genes in chicken gut microbiota commensals.</title>
        <authorList>
            <person name="Juricova H."/>
            <person name="Matiasovicova J."/>
            <person name="Kubasova T."/>
            <person name="Cejkova D."/>
            <person name="Rychlik I."/>
        </authorList>
    </citation>
    <scope>NUCLEOTIDE SEQUENCE [LARGE SCALE GENOMIC DNA]</scope>
    <source>
        <strain evidence="2 3">An562</strain>
    </source>
</reference>
<dbReference type="EMBL" id="JACJKX010000007">
    <property type="protein sequence ID" value="MBM6928609.1"/>
    <property type="molecule type" value="Genomic_DNA"/>
</dbReference>
<dbReference type="RefSeq" id="WP_205050196.1">
    <property type="nucleotide sequence ID" value="NZ_JACJKX010000007.1"/>
</dbReference>
<gene>
    <name evidence="2" type="ORF">H5985_04910</name>
</gene>
<sequence length="117" mass="13446">MSNNLEDFSIRLNEILDDIGVPRRGRLVTLARRFNITHPSAKKWMDGQGYPDTDRLIELAKWGNTSLDWLLTGRGQKRPQDLNASQEFQDTVELLRKANPQQLKMIKAVVETLVKQS</sequence>
<name>A0ABS2GT42_9BURK</name>
<dbReference type="Gene3D" id="1.10.260.40">
    <property type="entry name" value="lambda repressor-like DNA-binding domains"/>
    <property type="match status" value="1"/>
</dbReference>
<dbReference type="InterPro" id="IPR010744">
    <property type="entry name" value="Phage_CI_N"/>
</dbReference>
<accession>A0ABS2GT42</accession>
<comment type="caution">
    <text evidence="2">The sequence shown here is derived from an EMBL/GenBank/DDBJ whole genome shotgun (WGS) entry which is preliminary data.</text>
</comment>
<dbReference type="Pfam" id="PF07022">
    <property type="entry name" value="Phage_CI_repr"/>
    <property type="match status" value="1"/>
</dbReference>
<evidence type="ECO:0000313" key="3">
    <source>
        <dbReference type="Proteomes" id="UP000777002"/>
    </source>
</evidence>
<keyword evidence="3" id="KW-1185">Reference proteome</keyword>
<dbReference type="SUPFAM" id="SSF47413">
    <property type="entry name" value="lambda repressor-like DNA-binding domains"/>
    <property type="match status" value="1"/>
</dbReference>